<dbReference type="InterPro" id="IPR006286">
    <property type="entry name" value="C56_PfpI-like"/>
</dbReference>
<reference evidence="4 5" key="1">
    <citation type="journal article" date="2021" name="Microbiol. Resour. Announc.">
        <title>Draft Genome Sequence of Coralloluteibacterium stylophorae LMG 29479T.</title>
        <authorList>
            <person name="Karlyshev A.V."/>
            <person name="Kudryashova E.B."/>
            <person name="Ariskina E.V."/>
            <person name="Conroy A.P."/>
            <person name="Abidueva E.Y."/>
        </authorList>
    </citation>
    <scope>NUCLEOTIDE SEQUENCE [LARGE SCALE GENOMIC DNA]</scope>
    <source>
        <strain evidence="4 5">LMG 29479</strain>
    </source>
</reference>
<comment type="caution">
    <text evidence="3">The sequence shown here is derived from an EMBL/GenBank/DDBJ whole genome shotgun (WGS) entry which is preliminary data.</text>
</comment>
<dbReference type="CDD" id="cd03134">
    <property type="entry name" value="GATase1_PfpI_like"/>
    <property type="match status" value="1"/>
</dbReference>
<evidence type="ECO:0000313" key="3">
    <source>
        <dbReference type="EMBL" id="MBR0561139.1"/>
    </source>
</evidence>
<protein>
    <submittedName>
        <fullName evidence="3">Type 1 glutamine amidotransferase</fullName>
    </submittedName>
</protein>
<proteinExistence type="inferred from homology"/>
<evidence type="ECO:0000313" key="4">
    <source>
        <dbReference type="EMBL" id="MBS7458132.1"/>
    </source>
</evidence>
<reference evidence="3" key="2">
    <citation type="submission" date="2021-04" db="EMBL/GenBank/DDBJ databases">
        <authorList>
            <person name="Karlyshev A.V."/>
        </authorList>
    </citation>
    <scope>NUCLEOTIDE SEQUENCE</scope>
    <source>
        <strain evidence="3">LMG 29479</strain>
    </source>
</reference>
<feature type="domain" description="DJ-1/PfpI" evidence="2">
    <location>
        <begin position="2"/>
        <end position="170"/>
    </location>
</feature>
<sequence length="174" mass="18360">MLATNGFEEAELVQPRQALLDAGHTVTLAAPDARPIRGVNYDPATGTSPPAAEALTPDTTFDAVDPAAFDALVLPGGVTNPDTLRMVPRAIEIIRAVAAAGKPVASICHGPWLLIEADLVRGRRTTGWYTIRTDLRNAGSEVVDAEVVVDGNLITSRMPSDIPAFNRAILGALR</sequence>
<evidence type="ECO:0000259" key="2">
    <source>
        <dbReference type="Pfam" id="PF01965"/>
    </source>
</evidence>
<dbReference type="AlphaFoldDB" id="A0A8J7VQN6"/>
<comment type="similarity">
    <text evidence="1">Belongs to the peptidase C56 family.</text>
</comment>
<keyword evidence="3" id="KW-0315">Glutamine amidotransferase</keyword>
<dbReference type="InterPro" id="IPR002818">
    <property type="entry name" value="DJ-1/PfpI"/>
</dbReference>
<dbReference type="Gene3D" id="3.40.50.880">
    <property type="match status" value="1"/>
</dbReference>
<accession>A0A8J7VQN6</accession>
<dbReference type="PROSITE" id="PS51276">
    <property type="entry name" value="PEPTIDASE_C56_PFPI"/>
    <property type="match status" value="1"/>
</dbReference>
<dbReference type="InterPro" id="IPR029062">
    <property type="entry name" value="Class_I_gatase-like"/>
</dbReference>
<dbReference type="EMBL" id="JAGQFT010000003">
    <property type="protein sequence ID" value="MBR0561139.1"/>
    <property type="molecule type" value="Genomic_DNA"/>
</dbReference>
<dbReference type="SUPFAM" id="SSF52317">
    <property type="entry name" value="Class I glutamine amidotransferase-like"/>
    <property type="match status" value="1"/>
</dbReference>
<gene>
    <name evidence="3" type="ORF">KB893_01190</name>
    <name evidence="4" type="ORF">KB893_013410</name>
</gene>
<dbReference type="EMBL" id="JAGQFT020000009">
    <property type="protein sequence ID" value="MBS7458132.1"/>
    <property type="molecule type" value="Genomic_DNA"/>
</dbReference>
<dbReference type="Pfam" id="PF01965">
    <property type="entry name" value="DJ-1_PfpI"/>
    <property type="match status" value="1"/>
</dbReference>
<organism evidence="3">
    <name type="scientific">Coralloluteibacterium stylophorae</name>
    <dbReference type="NCBI Taxonomy" id="1776034"/>
    <lineage>
        <taxon>Bacteria</taxon>
        <taxon>Pseudomonadati</taxon>
        <taxon>Pseudomonadota</taxon>
        <taxon>Gammaproteobacteria</taxon>
        <taxon>Lysobacterales</taxon>
        <taxon>Lysobacteraceae</taxon>
        <taxon>Coralloluteibacterium</taxon>
    </lineage>
</organism>
<dbReference type="PANTHER" id="PTHR42733">
    <property type="entry name" value="DJ-1 PROTEIN"/>
    <property type="match status" value="1"/>
</dbReference>
<name>A0A8J7VQN6_9GAMM</name>
<dbReference type="NCBIfam" id="TIGR01382">
    <property type="entry name" value="PfpI"/>
    <property type="match status" value="1"/>
</dbReference>
<dbReference type="Proteomes" id="UP000675747">
    <property type="component" value="Unassembled WGS sequence"/>
</dbReference>
<dbReference type="PANTHER" id="PTHR42733:SF12">
    <property type="entry name" value="PROTEINASE"/>
    <property type="match status" value="1"/>
</dbReference>
<evidence type="ECO:0000313" key="5">
    <source>
        <dbReference type="Proteomes" id="UP000675747"/>
    </source>
</evidence>
<evidence type="ECO:0000256" key="1">
    <source>
        <dbReference type="ARBA" id="ARBA00008542"/>
    </source>
</evidence>
<keyword evidence="5" id="KW-1185">Reference proteome</keyword>